<accession>A0A0C2RZT7</accession>
<feature type="region of interest" description="Disordered" evidence="1">
    <location>
        <begin position="654"/>
        <end position="708"/>
    </location>
</feature>
<dbReference type="GO" id="GO:0003676">
    <property type="term" value="F:nucleic acid binding"/>
    <property type="evidence" value="ECO:0007669"/>
    <property type="project" value="InterPro"/>
</dbReference>
<reference evidence="3 4" key="1">
    <citation type="submission" date="2014-04" db="EMBL/GenBank/DDBJ databases">
        <title>Evolutionary Origins and Diversification of the Mycorrhizal Mutualists.</title>
        <authorList>
            <consortium name="DOE Joint Genome Institute"/>
            <consortium name="Mycorrhizal Genomics Consortium"/>
            <person name="Kohler A."/>
            <person name="Kuo A."/>
            <person name="Nagy L.G."/>
            <person name="Floudas D."/>
            <person name="Copeland A."/>
            <person name="Barry K.W."/>
            <person name="Cichocki N."/>
            <person name="Veneault-Fourrey C."/>
            <person name="LaButti K."/>
            <person name="Lindquist E.A."/>
            <person name="Lipzen A."/>
            <person name="Lundell T."/>
            <person name="Morin E."/>
            <person name="Murat C."/>
            <person name="Riley R."/>
            <person name="Ohm R."/>
            <person name="Sun H."/>
            <person name="Tunlid A."/>
            <person name="Henrissat B."/>
            <person name="Grigoriev I.V."/>
            <person name="Hibbett D.S."/>
            <person name="Martin F."/>
        </authorList>
    </citation>
    <scope>NUCLEOTIDE SEQUENCE [LARGE SCALE GENOMIC DNA]</scope>
    <source>
        <strain evidence="3 4">Koide BX008</strain>
    </source>
</reference>
<dbReference type="AlphaFoldDB" id="A0A0C2RZT7"/>
<evidence type="ECO:0000256" key="1">
    <source>
        <dbReference type="SAM" id="MobiDB-lite"/>
    </source>
</evidence>
<sequence>MARKALSQTKKAQVSREERDKLMKLAVIRYQQELAKPDGEKRDGLRTICRKVADEHFLKTKHRIPLNHNTLLNLVNGGRTKAQANFEDKSWITHEETEEVIRFAVEIANWGIPLSQRRLKEHVDHILRARLGSKFPEGGVGRNWTQQFLEKHSERLHVYSATPLDTARGQAVNETSNEMHFDLVEEVQLRGDNGKPIAPECTYAMDKIGFQPNGDEGFEKVIGATGKKLQYKQQKGTRENTTVLVTVGGHGKALNPAVIFKGKAHRVRWLQDNPSNASLGYSRKGWTSRVIFLWLDSHDSHITYEFLQYCIANNIKVTAYPKHATHIYQLLDVVLFAPLKQEFGRLRDELYRTTGEAVTKENFLKIYGQAHLNILTADLIKTGFRKVGIIPVNRNVVTPEMMAPSKDTSYKVFTPVIPSTPIRIVTDLLMDVIQPCDNREGRENIPPFPVRVAVPQLAQTELAYLVSKSPIKASTPPPDMPDIIISPVKHRGVAKQTTTHGPLTLREIELEEELQLERAKRMEMKGMAMQLQAQNVIQRIYCARVRGQLAATENKRAKKDDGGQLDENLPPLLTHEDFVKQVKRKEEATAAAQKKKENNRDRRKAYEKEKIDWQVAEALRKDRNKKREAEWKKAEAAWMVERAEVKAKRGRIKEWEVTHPKPKKNDPEWKAEDTIPKPRLHPKVAEDAGDSSGEYFDLDVSSDDEDEV</sequence>
<evidence type="ECO:0000259" key="2">
    <source>
        <dbReference type="Pfam" id="PF03184"/>
    </source>
</evidence>
<feature type="compositionally biased region" description="Basic and acidic residues" evidence="1">
    <location>
        <begin position="654"/>
        <end position="676"/>
    </location>
</feature>
<dbReference type="InParanoid" id="A0A0C2RZT7"/>
<evidence type="ECO:0000313" key="4">
    <source>
        <dbReference type="Proteomes" id="UP000054549"/>
    </source>
</evidence>
<dbReference type="HOGENOM" id="CLU_025150_0_0_1"/>
<proteinExistence type="predicted"/>
<protein>
    <recommendedName>
        <fullName evidence="2">DDE-1 domain-containing protein</fullName>
    </recommendedName>
</protein>
<name>A0A0C2RZT7_AMAMK</name>
<evidence type="ECO:0000313" key="3">
    <source>
        <dbReference type="EMBL" id="KIL55910.1"/>
    </source>
</evidence>
<dbReference type="EMBL" id="KN818461">
    <property type="protein sequence ID" value="KIL55910.1"/>
    <property type="molecule type" value="Genomic_DNA"/>
</dbReference>
<dbReference type="InterPro" id="IPR004875">
    <property type="entry name" value="DDE_SF_endonuclease_dom"/>
</dbReference>
<organism evidence="3 4">
    <name type="scientific">Amanita muscaria (strain Koide BX008)</name>
    <dbReference type="NCBI Taxonomy" id="946122"/>
    <lineage>
        <taxon>Eukaryota</taxon>
        <taxon>Fungi</taxon>
        <taxon>Dikarya</taxon>
        <taxon>Basidiomycota</taxon>
        <taxon>Agaricomycotina</taxon>
        <taxon>Agaricomycetes</taxon>
        <taxon>Agaricomycetidae</taxon>
        <taxon>Agaricales</taxon>
        <taxon>Pluteineae</taxon>
        <taxon>Amanitaceae</taxon>
        <taxon>Amanita</taxon>
    </lineage>
</organism>
<keyword evidence="4" id="KW-1185">Reference proteome</keyword>
<feature type="domain" description="DDE-1" evidence="2">
    <location>
        <begin position="289"/>
        <end position="384"/>
    </location>
</feature>
<dbReference type="OrthoDB" id="2668963at2759"/>
<dbReference type="Pfam" id="PF03184">
    <property type="entry name" value="DDE_1"/>
    <property type="match status" value="1"/>
</dbReference>
<gene>
    <name evidence="3" type="ORF">M378DRAFT_188629</name>
</gene>
<dbReference type="Proteomes" id="UP000054549">
    <property type="component" value="Unassembled WGS sequence"/>
</dbReference>
<feature type="compositionally biased region" description="Acidic residues" evidence="1">
    <location>
        <begin position="696"/>
        <end position="708"/>
    </location>
</feature>
<feature type="region of interest" description="Disordered" evidence="1">
    <location>
        <begin position="584"/>
        <end position="605"/>
    </location>
</feature>